<dbReference type="CDD" id="cd00117">
    <property type="entry name" value="TFP"/>
    <property type="match status" value="1"/>
</dbReference>
<evidence type="ECO:0000259" key="5">
    <source>
        <dbReference type="Pfam" id="PF01064"/>
    </source>
</evidence>
<dbReference type="InterPro" id="IPR045860">
    <property type="entry name" value="Snake_toxin-like_sf"/>
</dbReference>
<organism evidence="6 7">
    <name type="scientific">Oesophagostomum dentatum</name>
    <name type="common">Nodular worm</name>
    <dbReference type="NCBI Taxonomy" id="61180"/>
    <lineage>
        <taxon>Eukaryota</taxon>
        <taxon>Metazoa</taxon>
        <taxon>Ecdysozoa</taxon>
        <taxon>Nematoda</taxon>
        <taxon>Chromadorea</taxon>
        <taxon>Rhabditida</taxon>
        <taxon>Rhabditina</taxon>
        <taxon>Rhabditomorpha</taxon>
        <taxon>Strongyloidea</taxon>
        <taxon>Strongylidae</taxon>
        <taxon>Oesophagostomum</taxon>
    </lineage>
</organism>
<dbReference type="AlphaFoldDB" id="A0A0B1TBH2"/>
<evidence type="ECO:0000256" key="1">
    <source>
        <dbReference type="ARBA" id="ARBA00004370"/>
    </source>
</evidence>
<accession>A0A0B1TBH2</accession>
<evidence type="ECO:0000256" key="3">
    <source>
        <dbReference type="ARBA" id="ARBA00023136"/>
    </source>
</evidence>
<keyword evidence="7" id="KW-1185">Reference proteome</keyword>
<feature type="domain" description="Activin types I and II receptor" evidence="5">
    <location>
        <begin position="95"/>
        <end position="156"/>
    </location>
</feature>
<dbReference type="InterPro" id="IPR000472">
    <property type="entry name" value="Activin_recp"/>
</dbReference>
<dbReference type="GO" id="GO:0004675">
    <property type="term" value="F:transmembrane receptor protein serine/threonine kinase activity"/>
    <property type="evidence" value="ECO:0007669"/>
    <property type="project" value="InterPro"/>
</dbReference>
<dbReference type="SUPFAM" id="SSF57302">
    <property type="entry name" value="Snake toxin-like"/>
    <property type="match status" value="1"/>
</dbReference>
<comment type="subcellular location">
    <subcellularLocation>
        <location evidence="1">Membrane</location>
    </subcellularLocation>
</comment>
<gene>
    <name evidence="6" type="ORF">OESDEN_06962</name>
</gene>
<protein>
    <recommendedName>
        <fullName evidence="5">Activin types I and II receptor domain-containing protein</fullName>
    </recommendedName>
</protein>
<reference evidence="6 7" key="1">
    <citation type="submission" date="2014-03" db="EMBL/GenBank/DDBJ databases">
        <title>Draft genome of the hookworm Oesophagostomum dentatum.</title>
        <authorList>
            <person name="Mitreva M."/>
        </authorList>
    </citation>
    <scope>NUCLEOTIDE SEQUENCE [LARGE SCALE GENOMIC DNA]</scope>
    <source>
        <strain evidence="6 7">OD-Hann</strain>
    </source>
</reference>
<dbReference type="Pfam" id="PF01064">
    <property type="entry name" value="Activin_recp"/>
    <property type="match status" value="1"/>
</dbReference>
<evidence type="ECO:0000256" key="4">
    <source>
        <dbReference type="SAM" id="MobiDB-lite"/>
    </source>
</evidence>
<feature type="compositionally biased region" description="Acidic residues" evidence="4">
    <location>
        <begin position="37"/>
        <end position="46"/>
    </location>
</feature>
<sequence length="180" mass="19688">MHPQKEEGTPATTEQSDEQEHVAEEGNGARKKRVPDETEESQDLAEETPTQETESPAEAETSGQETNEEPTADSPTTIESETPGTPAEPKTEQECDESESQPFCTRISIFHDGNEKLVAKGCATSIQCSETKCHEHSSAVGYTGEHCCCEEDFCNAGIRKDLTLTLNIFVALLAFFKFLA</sequence>
<evidence type="ECO:0000313" key="7">
    <source>
        <dbReference type="Proteomes" id="UP000053660"/>
    </source>
</evidence>
<evidence type="ECO:0000313" key="6">
    <source>
        <dbReference type="EMBL" id="KHJ93132.1"/>
    </source>
</evidence>
<feature type="compositionally biased region" description="Basic and acidic residues" evidence="4">
    <location>
        <begin position="18"/>
        <end position="28"/>
    </location>
</feature>
<dbReference type="Proteomes" id="UP000053660">
    <property type="component" value="Unassembled WGS sequence"/>
</dbReference>
<keyword evidence="2" id="KW-0732">Signal</keyword>
<dbReference type="GO" id="GO:0016020">
    <property type="term" value="C:membrane"/>
    <property type="evidence" value="ECO:0007669"/>
    <property type="project" value="UniProtKB-SubCell"/>
</dbReference>
<name>A0A0B1TBH2_OESDE</name>
<keyword evidence="3" id="KW-0472">Membrane</keyword>
<feature type="region of interest" description="Disordered" evidence="4">
    <location>
        <begin position="1"/>
        <end position="100"/>
    </location>
</feature>
<feature type="compositionally biased region" description="Polar residues" evidence="4">
    <location>
        <begin position="73"/>
        <end position="83"/>
    </location>
</feature>
<evidence type="ECO:0000256" key="2">
    <source>
        <dbReference type="ARBA" id="ARBA00022729"/>
    </source>
</evidence>
<dbReference type="EMBL" id="KN550933">
    <property type="protein sequence ID" value="KHJ93132.1"/>
    <property type="molecule type" value="Genomic_DNA"/>
</dbReference>
<proteinExistence type="predicted"/>